<dbReference type="PANTHER" id="PTHR45880">
    <property type="entry name" value="RNA-BINDING MOTIF PROTEIN, X-LINKED 2"/>
    <property type="match status" value="1"/>
</dbReference>
<dbReference type="SMART" id="SM00360">
    <property type="entry name" value="RRM"/>
    <property type="match status" value="1"/>
</dbReference>
<evidence type="ECO:0000259" key="4">
    <source>
        <dbReference type="PROSITE" id="PS50102"/>
    </source>
</evidence>
<dbReference type="InterPro" id="IPR000504">
    <property type="entry name" value="RRM_dom"/>
</dbReference>
<evidence type="ECO:0000256" key="2">
    <source>
        <dbReference type="PROSITE-ProRule" id="PRU00176"/>
    </source>
</evidence>
<dbReference type="InterPro" id="IPR051847">
    <property type="entry name" value="RNA_proc/Spliceosome_comp"/>
</dbReference>
<reference evidence="5 6" key="1">
    <citation type="submission" date="2015-12" db="EMBL/GenBank/DDBJ databases">
        <title>Dictyostelia acquired genes for synthesis and detection of signals that induce cell-type specialization by lateral gene transfer from prokaryotes.</title>
        <authorList>
            <person name="Gloeckner G."/>
            <person name="Schaap P."/>
        </authorList>
    </citation>
    <scope>NUCLEOTIDE SEQUENCE [LARGE SCALE GENOMIC DNA]</scope>
    <source>
        <strain evidence="5 6">TK</strain>
    </source>
</reference>
<name>A0A151Z845_TIELA</name>
<evidence type="ECO:0000313" key="5">
    <source>
        <dbReference type="EMBL" id="KYQ90105.1"/>
    </source>
</evidence>
<dbReference type="InterPro" id="IPR012677">
    <property type="entry name" value="Nucleotide-bd_a/b_plait_sf"/>
</dbReference>
<keyword evidence="1 2" id="KW-0694">RNA-binding</keyword>
<dbReference type="OMA" id="ESASWHN"/>
<dbReference type="PROSITE" id="PS50102">
    <property type="entry name" value="RRM"/>
    <property type="match status" value="1"/>
</dbReference>
<comment type="caution">
    <text evidence="5">The sequence shown here is derived from an EMBL/GenBank/DDBJ whole genome shotgun (WGS) entry which is preliminary data.</text>
</comment>
<gene>
    <name evidence="5" type="ORF">DLAC_08689</name>
</gene>
<dbReference type="InterPro" id="IPR045844">
    <property type="entry name" value="RRM_Ist3-like"/>
</dbReference>
<organism evidence="5 6">
    <name type="scientific">Tieghemostelium lacteum</name>
    <name type="common">Slime mold</name>
    <name type="synonym">Dictyostelium lacteum</name>
    <dbReference type="NCBI Taxonomy" id="361077"/>
    <lineage>
        <taxon>Eukaryota</taxon>
        <taxon>Amoebozoa</taxon>
        <taxon>Evosea</taxon>
        <taxon>Eumycetozoa</taxon>
        <taxon>Dictyostelia</taxon>
        <taxon>Dictyosteliales</taxon>
        <taxon>Raperosteliaceae</taxon>
        <taxon>Tieghemostelium</taxon>
    </lineage>
</organism>
<dbReference type="GO" id="GO:0000398">
    <property type="term" value="P:mRNA splicing, via spliceosome"/>
    <property type="evidence" value="ECO:0007669"/>
    <property type="project" value="InterPro"/>
</dbReference>
<protein>
    <submittedName>
        <fullName evidence="5">RNA-binding region RNP-1 domain-containing protein</fullName>
    </submittedName>
</protein>
<feature type="domain" description="RRM" evidence="4">
    <location>
        <begin position="34"/>
        <end position="112"/>
    </location>
</feature>
<keyword evidence="6" id="KW-1185">Reference proteome</keyword>
<sequence length="195" mass="23632">MNTIREIQKINERELQLNLGKESASWHNDYSHSPYIHVRGLDYGLTEGDIISMFSQYGEIFECNLVRDKETKKSQGFAFIGYEDQRSTNLAVDNLNGITVLNRIIKVDHVKEYRKPKPEDEKKKDQHKPYRQESSSSSNYKRDSYRERDRDRDREYKYDRENDRDRERYRDYDRDRYKSSSSGGRDRERDKPYYR</sequence>
<dbReference type="GO" id="GO:0005686">
    <property type="term" value="C:U2 snRNP"/>
    <property type="evidence" value="ECO:0007669"/>
    <property type="project" value="TreeGrafter"/>
</dbReference>
<evidence type="ECO:0000256" key="3">
    <source>
        <dbReference type="SAM" id="MobiDB-lite"/>
    </source>
</evidence>
<dbReference type="SUPFAM" id="SSF54928">
    <property type="entry name" value="RNA-binding domain, RBD"/>
    <property type="match status" value="1"/>
</dbReference>
<dbReference type="EMBL" id="LODT01000037">
    <property type="protein sequence ID" value="KYQ90105.1"/>
    <property type="molecule type" value="Genomic_DNA"/>
</dbReference>
<feature type="region of interest" description="Disordered" evidence="3">
    <location>
        <begin position="115"/>
        <end position="195"/>
    </location>
</feature>
<dbReference type="GO" id="GO:0071013">
    <property type="term" value="C:catalytic step 2 spliceosome"/>
    <property type="evidence" value="ECO:0007669"/>
    <property type="project" value="TreeGrafter"/>
</dbReference>
<dbReference type="InParanoid" id="A0A151Z845"/>
<dbReference type="Pfam" id="PF00076">
    <property type="entry name" value="RRM_1"/>
    <property type="match status" value="1"/>
</dbReference>
<evidence type="ECO:0000256" key="1">
    <source>
        <dbReference type="ARBA" id="ARBA00022884"/>
    </source>
</evidence>
<feature type="compositionally biased region" description="Basic and acidic residues" evidence="3">
    <location>
        <begin position="140"/>
        <end position="195"/>
    </location>
</feature>
<dbReference type="OrthoDB" id="2573941at2759"/>
<dbReference type="GO" id="GO:0003723">
    <property type="term" value="F:RNA binding"/>
    <property type="evidence" value="ECO:0007669"/>
    <property type="project" value="UniProtKB-UniRule"/>
</dbReference>
<evidence type="ECO:0000313" key="6">
    <source>
        <dbReference type="Proteomes" id="UP000076078"/>
    </source>
</evidence>
<dbReference type="Proteomes" id="UP000076078">
    <property type="component" value="Unassembled WGS sequence"/>
</dbReference>
<dbReference type="PANTHER" id="PTHR45880:SF1">
    <property type="entry name" value="RNA-BINDING MOTIF PROTEIN, X-LINKED 2"/>
    <property type="match status" value="1"/>
</dbReference>
<dbReference type="InterPro" id="IPR035979">
    <property type="entry name" value="RBD_domain_sf"/>
</dbReference>
<dbReference type="CDD" id="cd12411">
    <property type="entry name" value="RRM_ist3_like"/>
    <property type="match status" value="1"/>
</dbReference>
<dbReference type="STRING" id="361077.A0A151Z845"/>
<dbReference type="Gene3D" id="3.30.70.330">
    <property type="match status" value="1"/>
</dbReference>
<proteinExistence type="predicted"/>
<feature type="compositionally biased region" description="Basic and acidic residues" evidence="3">
    <location>
        <begin position="115"/>
        <end position="131"/>
    </location>
</feature>
<dbReference type="AlphaFoldDB" id="A0A151Z845"/>
<dbReference type="GO" id="GO:0071011">
    <property type="term" value="C:precatalytic spliceosome"/>
    <property type="evidence" value="ECO:0007669"/>
    <property type="project" value="TreeGrafter"/>
</dbReference>
<accession>A0A151Z845</accession>